<feature type="domain" description="C3H1-type" evidence="6">
    <location>
        <begin position="86"/>
        <end position="113"/>
    </location>
</feature>
<dbReference type="InterPro" id="IPR045877">
    <property type="entry name" value="ZFP36-like"/>
</dbReference>
<feature type="zinc finger region" description="C3H1-type" evidence="5">
    <location>
        <begin position="86"/>
        <end position="113"/>
    </location>
</feature>
<dbReference type="Pfam" id="PF00642">
    <property type="entry name" value="zf-CCCH"/>
    <property type="match status" value="1"/>
</dbReference>
<evidence type="ECO:0000259" key="6">
    <source>
        <dbReference type="PROSITE" id="PS50103"/>
    </source>
</evidence>
<name>A0A158Q5N3_DRAME</name>
<dbReference type="PANTHER" id="PTHR12547">
    <property type="entry name" value="CCCH ZINC FINGER/TIS11-RELATED"/>
    <property type="match status" value="1"/>
</dbReference>
<dbReference type="SMART" id="SM00356">
    <property type="entry name" value="ZnF_C3H1"/>
    <property type="match status" value="1"/>
</dbReference>
<gene>
    <name evidence="7" type="ORF">DME_LOCUS10188</name>
</gene>
<dbReference type="InterPro" id="IPR036855">
    <property type="entry name" value="Znf_CCCH_sf"/>
</dbReference>
<proteinExistence type="predicted"/>
<reference evidence="10" key="1">
    <citation type="submission" date="2016-04" db="UniProtKB">
        <authorList>
            <consortium name="WormBaseParasite"/>
        </authorList>
    </citation>
    <scope>IDENTIFICATION</scope>
</reference>
<dbReference type="GO" id="GO:0003729">
    <property type="term" value="F:mRNA binding"/>
    <property type="evidence" value="ECO:0007669"/>
    <property type="project" value="InterPro"/>
</dbReference>
<evidence type="ECO:0000256" key="4">
    <source>
        <dbReference type="ARBA" id="ARBA00022833"/>
    </source>
</evidence>
<evidence type="ECO:0000256" key="5">
    <source>
        <dbReference type="PROSITE-ProRule" id="PRU00723"/>
    </source>
</evidence>
<dbReference type="GO" id="GO:0008270">
    <property type="term" value="F:zinc ion binding"/>
    <property type="evidence" value="ECO:0007669"/>
    <property type="project" value="UniProtKB-KW"/>
</dbReference>
<evidence type="ECO:0000256" key="1">
    <source>
        <dbReference type="ARBA" id="ARBA00022723"/>
    </source>
</evidence>
<keyword evidence="2" id="KW-0677">Repeat</keyword>
<dbReference type="AlphaFoldDB" id="A0A158Q5N3"/>
<keyword evidence="4 5" id="KW-0862">Zinc</keyword>
<dbReference type="Gene3D" id="4.10.1000.10">
    <property type="entry name" value="Zinc finger, CCCH-type"/>
    <property type="match status" value="1"/>
</dbReference>
<reference evidence="7 9" key="2">
    <citation type="submission" date="2018-11" db="EMBL/GenBank/DDBJ databases">
        <authorList>
            <consortium name="Pathogen Informatics"/>
        </authorList>
    </citation>
    <scope>NUCLEOTIDE SEQUENCE [LARGE SCALE GENOMIC DNA]</scope>
</reference>
<evidence type="ECO:0000313" key="8">
    <source>
        <dbReference type="Proteomes" id="UP000038040"/>
    </source>
</evidence>
<evidence type="ECO:0000313" key="10">
    <source>
        <dbReference type="WBParaSite" id="DME_0000781801-mRNA-1"/>
    </source>
</evidence>
<protein>
    <submittedName>
        <fullName evidence="10">C3H1-type domain-containing protein</fullName>
    </submittedName>
</protein>
<dbReference type="PANTHER" id="PTHR12547:SF18">
    <property type="entry name" value="PROTEIN TIS11"/>
    <property type="match status" value="1"/>
</dbReference>
<evidence type="ECO:0000313" key="7">
    <source>
        <dbReference type="EMBL" id="VDN60215.1"/>
    </source>
</evidence>
<sequence>MPVSTNLKIRDEEISILFEEVRSFFPNNSATRRLNIGNLLESEIGKEKNYETKISNSSNSGHMQRLKDYSLDEVKVAIRDHIMNPKYKTKPCDKYASGICPYGNRCLFIHPDAPNGNAYIHPSRLAERVREKALKECNGNYEPNNLEQKIQNEVSKKKHPLLSWPLQNVKRKYPYEGKDKLKNSEWHAITRSSIKDESRKENVPDVAAITAVNSSELSKIWDSGNTSDDQSSKHRISANKPVFSFFHPFEYIHYMDNYNRRKAASFDV</sequence>
<keyword evidence="1 5" id="KW-0479">Metal-binding</keyword>
<evidence type="ECO:0000256" key="3">
    <source>
        <dbReference type="ARBA" id="ARBA00022771"/>
    </source>
</evidence>
<dbReference type="WBParaSite" id="DME_0000781801-mRNA-1">
    <property type="protein sequence ID" value="DME_0000781801-mRNA-1"/>
    <property type="gene ID" value="DME_0000781801"/>
</dbReference>
<dbReference type="OrthoDB" id="410307at2759"/>
<keyword evidence="3 5" id="KW-0863">Zinc-finger</keyword>
<dbReference type="STRING" id="318479.A0A158Q5N3"/>
<evidence type="ECO:0000313" key="9">
    <source>
        <dbReference type="Proteomes" id="UP000274756"/>
    </source>
</evidence>
<dbReference type="Proteomes" id="UP000274756">
    <property type="component" value="Unassembled WGS sequence"/>
</dbReference>
<dbReference type="Proteomes" id="UP000038040">
    <property type="component" value="Unplaced"/>
</dbReference>
<dbReference type="FunFam" id="4.10.1000.10:FF:000018">
    <property type="entry name" value="Zinc finger protein"/>
    <property type="match status" value="1"/>
</dbReference>
<dbReference type="EMBL" id="UYYG01001206">
    <property type="protein sequence ID" value="VDN60215.1"/>
    <property type="molecule type" value="Genomic_DNA"/>
</dbReference>
<organism evidence="8 10">
    <name type="scientific">Dracunculus medinensis</name>
    <name type="common">Guinea worm</name>
    <dbReference type="NCBI Taxonomy" id="318479"/>
    <lineage>
        <taxon>Eukaryota</taxon>
        <taxon>Metazoa</taxon>
        <taxon>Ecdysozoa</taxon>
        <taxon>Nematoda</taxon>
        <taxon>Chromadorea</taxon>
        <taxon>Rhabditida</taxon>
        <taxon>Spirurina</taxon>
        <taxon>Dracunculoidea</taxon>
        <taxon>Dracunculidae</taxon>
        <taxon>Dracunculus</taxon>
    </lineage>
</organism>
<evidence type="ECO:0000256" key="2">
    <source>
        <dbReference type="ARBA" id="ARBA00022737"/>
    </source>
</evidence>
<dbReference type="InterPro" id="IPR000571">
    <property type="entry name" value="Znf_CCCH"/>
</dbReference>
<dbReference type="PROSITE" id="PS50103">
    <property type="entry name" value="ZF_C3H1"/>
    <property type="match status" value="1"/>
</dbReference>
<accession>A0A158Q5N3</accession>
<keyword evidence="9" id="KW-1185">Reference proteome</keyword>
<dbReference type="SUPFAM" id="SSF90229">
    <property type="entry name" value="CCCH zinc finger"/>
    <property type="match status" value="1"/>
</dbReference>
<dbReference type="GO" id="GO:0043186">
    <property type="term" value="C:P granule"/>
    <property type="evidence" value="ECO:0007669"/>
    <property type="project" value="UniProtKB-ARBA"/>
</dbReference>